<evidence type="ECO:0000256" key="4">
    <source>
        <dbReference type="SAM" id="Phobius"/>
    </source>
</evidence>
<gene>
    <name evidence="6" type="ORF">QBZ16_004561</name>
</gene>
<keyword evidence="4" id="KW-0812">Transmembrane</keyword>
<dbReference type="PROSITE" id="PS00061">
    <property type="entry name" value="ADH_SHORT"/>
    <property type="match status" value="1"/>
</dbReference>
<evidence type="ECO:0000313" key="7">
    <source>
        <dbReference type="Proteomes" id="UP001255856"/>
    </source>
</evidence>
<dbReference type="CDD" id="cd05374">
    <property type="entry name" value="17beta-HSD-like_SDR_c"/>
    <property type="match status" value="1"/>
</dbReference>
<sequence>MCDWALCIVPLQVTGCSSGLGAALARELHAQTQPDGSPKYRVYATARRVKALEALESEGIHALALDVSSESSVQEAVASVLEAEGRIDVLVNNAGLACFGPLAEQSLQEVQTMLDTNVVGVLRMIQAVVPGMAHQGKGLIVNIGSVSAWLSTPFGGGYCASKAALHALGDSLRLELRPFNIAVTTVCAGAIRSHFADNATASSGMDQYEEATSLYKPYVGCIRQRIHMSQTSSKVQSAEAVAAQIVRRIERADRGSRYAVPAWFLAAGGAFALMALGVAQKFLGTAVDGMMASKFGL</sequence>
<dbReference type="PRINTS" id="PR00081">
    <property type="entry name" value="GDHRDH"/>
</dbReference>
<feature type="transmembrane region" description="Helical" evidence="4">
    <location>
        <begin position="258"/>
        <end position="279"/>
    </location>
</feature>
<dbReference type="EMBL" id="JASFZW010000006">
    <property type="protein sequence ID" value="KAK2077715.1"/>
    <property type="molecule type" value="Genomic_DNA"/>
</dbReference>
<dbReference type="AlphaFoldDB" id="A0AAD9MK97"/>
<proteinExistence type="inferred from homology"/>
<dbReference type="PRINTS" id="PR00080">
    <property type="entry name" value="SDRFAMILY"/>
</dbReference>
<dbReference type="InterPro" id="IPR020904">
    <property type="entry name" value="Sc_DH/Rdtase_CS"/>
</dbReference>
<keyword evidence="2" id="KW-0560">Oxidoreductase</keyword>
<dbReference type="SUPFAM" id="SSF51735">
    <property type="entry name" value="NAD(P)-binding Rossmann-fold domains"/>
    <property type="match status" value="1"/>
</dbReference>
<evidence type="ECO:0000256" key="3">
    <source>
        <dbReference type="RuleBase" id="RU000363"/>
    </source>
</evidence>
<dbReference type="SMART" id="SM00822">
    <property type="entry name" value="PKS_KR"/>
    <property type="match status" value="1"/>
</dbReference>
<dbReference type="InterPro" id="IPR036291">
    <property type="entry name" value="NAD(P)-bd_dom_sf"/>
</dbReference>
<dbReference type="PANTHER" id="PTHR44169">
    <property type="entry name" value="NADPH-DEPENDENT 1-ACYLDIHYDROXYACETONE PHOSPHATE REDUCTASE"/>
    <property type="match status" value="1"/>
</dbReference>
<dbReference type="Gene3D" id="3.40.50.720">
    <property type="entry name" value="NAD(P)-binding Rossmann-like Domain"/>
    <property type="match status" value="1"/>
</dbReference>
<dbReference type="InterPro" id="IPR057326">
    <property type="entry name" value="KR_dom"/>
</dbReference>
<keyword evidence="4" id="KW-1133">Transmembrane helix</keyword>
<dbReference type="PANTHER" id="PTHR44169:SF6">
    <property type="entry name" value="NADPH-DEPENDENT 1-ACYLDIHYDROXYACETONE PHOSPHATE REDUCTASE"/>
    <property type="match status" value="1"/>
</dbReference>
<evidence type="ECO:0000256" key="1">
    <source>
        <dbReference type="ARBA" id="ARBA00006484"/>
    </source>
</evidence>
<evidence type="ECO:0000259" key="5">
    <source>
        <dbReference type="SMART" id="SM00822"/>
    </source>
</evidence>
<accession>A0AAD9MK97</accession>
<organism evidence="6 7">
    <name type="scientific">Prototheca wickerhamii</name>
    <dbReference type="NCBI Taxonomy" id="3111"/>
    <lineage>
        <taxon>Eukaryota</taxon>
        <taxon>Viridiplantae</taxon>
        <taxon>Chlorophyta</taxon>
        <taxon>core chlorophytes</taxon>
        <taxon>Trebouxiophyceae</taxon>
        <taxon>Chlorellales</taxon>
        <taxon>Chlorellaceae</taxon>
        <taxon>Prototheca</taxon>
    </lineage>
</organism>
<comment type="caution">
    <text evidence="6">The sequence shown here is derived from an EMBL/GenBank/DDBJ whole genome shotgun (WGS) entry which is preliminary data.</text>
</comment>
<dbReference type="Proteomes" id="UP001255856">
    <property type="component" value="Unassembled WGS sequence"/>
</dbReference>
<protein>
    <recommendedName>
        <fullName evidence="5">Ketoreductase domain-containing protein</fullName>
    </recommendedName>
</protein>
<keyword evidence="7" id="KW-1185">Reference proteome</keyword>
<dbReference type="Pfam" id="PF00106">
    <property type="entry name" value="adh_short"/>
    <property type="match status" value="1"/>
</dbReference>
<dbReference type="InterPro" id="IPR002347">
    <property type="entry name" value="SDR_fam"/>
</dbReference>
<evidence type="ECO:0000256" key="2">
    <source>
        <dbReference type="ARBA" id="ARBA00023002"/>
    </source>
</evidence>
<evidence type="ECO:0000313" key="6">
    <source>
        <dbReference type="EMBL" id="KAK2077715.1"/>
    </source>
</evidence>
<name>A0AAD9MK97_PROWI</name>
<reference evidence="6" key="1">
    <citation type="submission" date="2021-01" db="EMBL/GenBank/DDBJ databases">
        <authorList>
            <person name="Eckstrom K.M.E."/>
        </authorList>
    </citation>
    <scope>NUCLEOTIDE SEQUENCE</scope>
    <source>
        <strain evidence="6">UVCC 0001</strain>
    </source>
</reference>
<keyword evidence="4" id="KW-0472">Membrane</keyword>
<comment type="similarity">
    <text evidence="1 3">Belongs to the short-chain dehydrogenases/reductases (SDR) family.</text>
</comment>
<feature type="domain" description="Ketoreductase" evidence="5">
    <location>
        <begin position="13"/>
        <end position="194"/>
    </location>
</feature>
<dbReference type="GO" id="GO:0016491">
    <property type="term" value="F:oxidoreductase activity"/>
    <property type="evidence" value="ECO:0007669"/>
    <property type="project" value="UniProtKB-KW"/>
</dbReference>